<evidence type="ECO:0000256" key="3">
    <source>
        <dbReference type="ARBA" id="ARBA00022723"/>
    </source>
</evidence>
<protein>
    <recommendedName>
        <fullName evidence="1">Coproheme decarboxylase</fullName>
        <ecNumber evidence="10">1.3.98.5</ecNumber>
    </recommendedName>
    <alternativeName>
        <fullName evidence="6">Coproheme III oxidative decarboxylase</fullName>
    </alternativeName>
    <alternativeName>
        <fullName evidence="7">Hydrogen peroxide-dependent heme synthase</fullName>
    </alternativeName>
</protein>
<keyword evidence="4" id="KW-0408">Iron</keyword>
<comment type="cofactor">
    <cofactor evidence="9">
        <name>Fe-coproporphyrin III</name>
        <dbReference type="ChEBI" id="CHEBI:68438"/>
    </cofactor>
</comment>
<dbReference type="Proteomes" id="UP001235966">
    <property type="component" value="Unassembled WGS sequence"/>
</dbReference>
<evidence type="ECO:0000256" key="10">
    <source>
        <dbReference type="ARBA" id="ARBA00050019"/>
    </source>
</evidence>
<dbReference type="PANTHER" id="PTHR36843">
    <property type="entry name" value="HEME-DEPENDENT PEROXIDASE YWFI-RELATED"/>
    <property type="match status" value="1"/>
</dbReference>
<evidence type="ECO:0000256" key="8">
    <source>
        <dbReference type="ARBA" id="ARBA00049896"/>
    </source>
</evidence>
<organism evidence="11 12">
    <name type="scientific">Arcanobacterium wilhelmae</name>
    <dbReference type="NCBI Taxonomy" id="1803177"/>
    <lineage>
        <taxon>Bacteria</taxon>
        <taxon>Bacillati</taxon>
        <taxon>Actinomycetota</taxon>
        <taxon>Actinomycetes</taxon>
        <taxon>Actinomycetales</taxon>
        <taxon>Actinomycetaceae</taxon>
        <taxon>Arcanobacterium</taxon>
    </lineage>
</organism>
<sequence length="228" mass="26190">MTHPGMPAFDHMPTDEEVEAINNGRNFTMWSVFRLVNGMAPSREALAELEAKLDSVSVRGFYDLRGYRADADLMMWLRADNPEALQAAYRVFQECEHFEPVWSTIAVHRPAEFNRSHLPGFLVSSRTPKYAAVYPFIRSYDWYLLPDWKRAAIMRNHAAAGKGYLDVVSSTMATFALSDYEWVVSVEADSPERLVDLMYDFRKTEARMHVRQDTPFFTGVKVELADFA</sequence>
<dbReference type="PANTHER" id="PTHR36843:SF1">
    <property type="entry name" value="COPROHEME DECARBOXYLASE"/>
    <property type="match status" value="1"/>
</dbReference>
<dbReference type="Gene3D" id="3.30.70.1030">
    <property type="entry name" value="Apc35880, domain 1"/>
    <property type="match status" value="1"/>
</dbReference>
<evidence type="ECO:0000256" key="1">
    <source>
        <dbReference type="ARBA" id="ARBA00014413"/>
    </source>
</evidence>
<keyword evidence="2" id="KW-0349">Heme</keyword>
<comment type="catalytic activity">
    <reaction evidence="8">
        <text>Fe-coproporphyrin III + 2 H2O2 + 2 H(+) = heme b + 2 CO2 + 4 H2O</text>
        <dbReference type="Rhea" id="RHEA:56516"/>
        <dbReference type="ChEBI" id="CHEBI:15377"/>
        <dbReference type="ChEBI" id="CHEBI:15378"/>
        <dbReference type="ChEBI" id="CHEBI:16240"/>
        <dbReference type="ChEBI" id="CHEBI:16526"/>
        <dbReference type="ChEBI" id="CHEBI:60344"/>
        <dbReference type="ChEBI" id="CHEBI:68438"/>
        <dbReference type="EC" id="1.3.98.5"/>
    </reaction>
    <physiologicalReaction direction="left-to-right" evidence="8">
        <dbReference type="Rhea" id="RHEA:56517"/>
    </physiologicalReaction>
</comment>
<evidence type="ECO:0000256" key="9">
    <source>
        <dbReference type="ARBA" id="ARBA00049935"/>
    </source>
</evidence>
<evidence type="ECO:0000256" key="4">
    <source>
        <dbReference type="ARBA" id="ARBA00023004"/>
    </source>
</evidence>
<evidence type="ECO:0000256" key="7">
    <source>
        <dbReference type="ARBA" id="ARBA00030236"/>
    </source>
</evidence>
<accession>A0ABT9NB88</accession>
<dbReference type="NCBIfam" id="NF042928">
    <property type="entry name" value="HemQ_actino"/>
    <property type="match status" value="1"/>
</dbReference>
<keyword evidence="12" id="KW-1185">Reference proteome</keyword>
<evidence type="ECO:0000313" key="12">
    <source>
        <dbReference type="Proteomes" id="UP001235966"/>
    </source>
</evidence>
<dbReference type="EMBL" id="JAUSQW010000001">
    <property type="protein sequence ID" value="MDP9800984.1"/>
    <property type="molecule type" value="Genomic_DNA"/>
</dbReference>
<dbReference type="EC" id="1.3.98.5" evidence="10"/>
<keyword evidence="3" id="KW-0479">Metal-binding</keyword>
<dbReference type="InterPro" id="IPR011008">
    <property type="entry name" value="Dimeric_a/b-barrel"/>
</dbReference>
<evidence type="ECO:0000256" key="6">
    <source>
        <dbReference type="ARBA" id="ARBA00029882"/>
    </source>
</evidence>
<dbReference type="InterPro" id="IPR010644">
    <property type="entry name" value="ChdC/CLD"/>
</dbReference>
<comment type="pathway">
    <text evidence="5">Porphyrin-containing compound metabolism.</text>
</comment>
<evidence type="ECO:0000256" key="2">
    <source>
        <dbReference type="ARBA" id="ARBA00022617"/>
    </source>
</evidence>
<evidence type="ECO:0000256" key="5">
    <source>
        <dbReference type="ARBA" id="ARBA00023444"/>
    </source>
</evidence>
<evidence type="ECO:0000313" key="11">
    <source>
        <dbReference type="EMBL" id="MDP9800984.1"/>
    </source>
</evidence>
<name>A0ABT9NB88_9ACTO</name>
<gene>
    <name evidence="11" type="ORF">J2S49_001060</name>
</gene>
<dbReference type="SUPFAM" id="SSF54909">
    <property type="entry name" value="Dimeric alpha+beta barrel"/>
    <property type="match status" value="1"/>
</dbReference>
<reference evidence="11 12" key="1">
    <citation type="submission" date="2023-07" db="EMBL/GenBank/DDBJ databases">
        <title>Sequencing the genomes of 1000 actinobacteria strains.</title>
        <authorList>
            <person name="Klenk H.-P."/>
        </authorList>
    </citation>
    <scope>NUCLEOTIDE SEQUENCE [LARGE SCALE GENOMIC DNA]</scope>
    <source>
        <strain evidence="11 12">DSM 102162</strain>
    </source>
</reference>
<dbReference type="RefSeq" id="WP_278058573.1">
    <property type="nucleotide sequence ID" value="NZ_CP121247.1"/>
</dbReference>
<comment type="caution">
    <text evidence="11">The sequence shown here is derived from an EMBL/GenBank/DDBJ whole genome shotgun (WGS) entry which is preliminary data.</text>
</comment>
<dbReference type="Pfam" id="PF06778">
    <property type="entry name" value="Chlor_dismutase"/>
    <property type="match status" value="1"/>
</dbReference>
<proteinExistence type="predicted"/>